<evidence type="ECO:0000313" key="2">
    <source>
        <dbReference type="EMBL" id="MCK0085138.1"/>
    </source>
</evidence>
<evidence type="ECO:0000256" key="1">
    <source>
        <dbReference type="SAM" id="SignalP"/>
    </source>
</evidence>
<reference evidence="2" key="1">
    <citation type="journal article" date="2022" name="Cell Host Microbe">
        <title>Colonization of the live biotherapeutic product VE303 and modulation of the microbiota and metabolites in healthy volunteers.</title>
        <authorList>
            <person name="Dsouza M."/>
            <person name="Menon R."/>
            <person name="Crossette E."/>
            <person name="Bhattarai S.K."/>
            <person name="Schneider J."/>
            <person name="Kim Y.G."/>
            <person name="Reddy S."/>
            <person name="Caballero S."/>
            <person name="Felix C."/>
            <person name="Cornacchione L."/>
            <person name="Hendrickson J."/>
            <person name="Watson A.R."/>
            <person name="Minot S.S."/>
            <person name="Greenfield N."/>
            <person name="Schopf L."/>
            <person name="Szabady R."/>
            <person name="Patarroyo J."/>
            <person name="Smith W."/>
            <person name="Harrison P."/>
            <person name="Kuijper E.J."/>
            <person name="Kelly C.P."/>
            <person name="Olle B."/>
            <person name="Bobilev D."/>
            <person name="Silber J.L."/>
            <person name="Bucci V."/>
            <person name="Roberts B."/>
            <person name="Faith J."/>
            <person name="Norman J.M."/>
        </authorList>
    </citation>
    <scope>NUCLEOTIDE SEQUENCE</scope>
    <source>
        <strain evidence="2">VE303-04</strain>
    </source>
</reference>
<reference evidence="3" key="2">
    <citation type="submission" date="2023-01" db="EMBL/GenBank/DDBJ databases">
        <title>Human gut microbiome strain richness.</title>
        <authorList>
            <person name="Chen-Liaw A."/>
        </authorList>
    </citation>
    <scope>NUCLEOTIDE SEQUENCE</scope>
    <source>
        <strain evidence="3">B1_m1001713B170214d0_201011</strain>
    </source>
</reference>
<dbReference type="Proteomes" id="UP001203136">
    <property type="component" value="Unassembled WGS sequence"/>
</dbReference>
<dbReference type="AlphaFoldDB" id="A0AAW5F136"/>
<proteinExistence type="predicted"/>
<evidence type="ECO:0000313" key="4">
    <source>
        <dbReference type="Proteomes" id="UP001203136"/>
    </source>
</evidence>
<dbReference type="Proteomes" id="UP001300871">
    <property type="component" value="Unassembled WGS sequence"/>
</dbReference>
<comment type="caution">
    <text evidence="2">The sequence shown here is derived from an EMBL/GenBank/DDBJ whole genome shotgun (WGS) entry which is preliminary data.</text>
</comment>
<keyword evidence="1" id="KW-0732">Signal</keyword>
<sequence>MRNLKKQGFLWMAVFTLCTASAVPALAAPASPEAVSAVCKVKTVNISADEAGEGGEIREITFKDGMTGSILVNELTEPFTINAGNNGEYIVSISYK</sequence>
<protein>
    <submittedName>
        <fullName evidence="2">Uncharacterized protein</fullName>
    </submittedName>
</protein>
<dbReference type="EMBL" id="JAQLGM010000033">
    <property type="protein sequence ID" value="MDB2001171.1"/>
    <property type="molecule type" value="Genomic_DNA"/>
</dbReference>
<feature type="chain" id="PRO_5044477434" evidence="1">
    <location>
        <begin position="28"/>
        <end position="96"/>
    </location>
</feature>
<organism evidence="2 4">
    <name type="scientific">Clostridium symbiosum</name>
    <name type="common">Bacteroides symbiosus</name>
    <dbReference type="NCBI Taxonomy" id="1512"/>
    <lineage>
        <taxon>Bacteria</taxon>
        <taxon>Bacillati</taxon>
        <taxon>Bacillota</taxon>
        <taxon>Clostridia</taxon>
        <taxon>Lachnospirales</taxon>
        <taxon>Lachnospiraceae</taxon>
        <taxon>Otoolea</taxon>
    </lineage>
</organism>
<gene>
    <name evidence="2" type="ORF">K5I21_04460</name>
    <name evidence="3" type="ORF">PM006_13265</name>
</gene>
<name>A0AAW5F136_CLOSY</name>
<evidence type="ECO:0000313" key="3">
    <source>
        <dbReference type="EMBL" id="MDB2001171.1"/>
    </source>
</evidence>
<feature type="signal peptide" evidence="1">
    <location>
        <begin position="1"/>
        <end position="27"/>
    </location>
</feature>
<dbReference type="GeneID" id="57967079"/>
<dbReference type="RefSeq" id="WP_003500273.1">
    <property type="nucleotide sequence ID" value="NZ_BAABZD010000001.1"/>
</dbReference>
<dbReference type="EMBL" id="JAINVB010000001">
    <property type="protein sequence ID" value="MCK0085138.1"/>
    <property type="molecule type" value="Genomic_DNA"/>
</dbReference>
<accession>A0AAW5F136</accession>